<gene>
    <name evidence="5" type="ORF">TVY486_1001460</name>
</gene>
<evidence type="ECO:0000256" key="3">
    <source>
        <dbReference type="PROSITE-ProRule" id="PRU10141"/>
    </source>
</evidence>
<accession>G0U5E4</accession>
<evidence type="ECO:0000259" key="4">
    <source>
        <dbReference type="PROSITE" id="PS50011"/>
    </source>
</evidence>
<dbReference type="GO" id="GO:0005524">
    <property type="term" value="F:ATP binding"/>
    <property type="evidence" value="ECO:0007669"/>
    <property type="project" value="UniProtKB-UniRule"/>
</dbReference>
<dbReference type="SUPFAM" id="SSF56112">
    <property type="entry name" value="Protein kinase-like (PK-like)"/>
    <property type="match status" value="1"/>
</dbReference>
<dbReference type="PANTHER" id="PTHR24348">
    <property type="entry name" value="SERINE/THREONINE-PROTEIN KINASE UNC-51-RELATED"/>
    <property type="match status" value="1"/>
</dbReference>
<dbReference type="InterPro" id="IPR017441">
    <property type="entry name" value="Protein_kinase_ATP_BS"/>
</dbReference>
<evidence type="ECO:0000256" key="1">
    <source>
        <dbReference type="ARBA" id="ARBA00022741"/>
    </source>
</evidence>
<dbReference type="InterPro" id="IPR008271">
    <property type="entry name" value="Ser/Thr_kinase_AS"/>
</dbReference>
<dbReference type="PROSITE" id="PS50011">
    <property type="entry name" value="PROTEIN_KINASE_DOM"/>
    <property type="match status" value="1"/>
</dbReference>
<reference evidence="5" key="1">
    <citation type="journal article" date="2012" name="Proc. Natl. Acad. Sci. U.S.A.">
        <title>Antigenic diversity is generated by distinct evolutionary mechanisms in African trypanosome species.</title>
        <authorList>
            <person name="Jackson A.P."/>
            <person name="Berry A."/>
            <person name="Aslett M."/>
            <person name="Allison H.C."/>
            <person name="Burton P."/>
            <person name="Vavrova-Anderson J."/>
            <person name="Brown R."/>
            <person name="Browne H."/>
            <person name="Corton N."/>
            <person name="Hauser H."/>
            <person name="Gamble J."/>
            <person name="Gilderthorp R."/>
            <person name="Marcello L."/>
            <person name="McQuillan J."/>
            <person name="Otto T.D."/>
            <person name="Quail M.A."/>
            <person name="Sanders M.J."/>
            <person name="van Tonder A."/>
            <person name="Ginger M.L."/>
            <person name="Field M.C."/>
            <person name="Barry J.D."/>
            <person name="Hertz-Fowler C."/>
            <person name="Berriman M."/>
        </authorList>
    </citation>
    <scope>NUCLEOTIDE SEQUENCE</scope>
    <source>
        <strain evidence="5">Y486</strain>
    </source>
</reference>
<evidence type="ECO:0000313" key="5">
    <source>
        <dbReference type="EMBL" id="CCC51092.1"/>
    </source>
</evidence>
<dbReference type="GO" id="GO:0004674">
    <property type="term" value="F:protein serine/threonine kinase activity"/>
    <property type="evidence" value="ECO:0007669"/>
    <property type="project" value="InterPro"/>
</dbReference>
<proteinExistence type="predicted"/>
<dbReference type="SMART" id="SM00220">
    <property type="entry name" value="S_TKc"/>
    <property type="match status" value="1"/>
</dbReference>
<dbReference type="GO" id="GO:0010506">
    <property type="term" value="P:regulation of autophagy"/>
    <property type="evidence" value="ECO:0007669"/>
    <property type="project" value="InterPro"/>
</dbReference>
<dbReference type="InterPro" id="IPR011009">
    <property type="entry name" value="Kinase-like_dom_sf"/>
</dbReference>
<dbReference type="Pfam" id="PF00069">
    <property type="entry name" value="Pkinase"/>
    <property type="match status" value="1"/>
</dbReference>
<dbReference type="Gene3D" id="1.10.510.10">
    <property type="entry name" value="Transferase(Phosphotransferase) domain 1"/>
    <property type="match status" value="1"/>
</dbReference>
<protein>
    <recommendedName>
        <fullName evidence="4">Protein kinase domain-containing protein</fullName>
    </recommendedName>
</protein>
<dbReference type="InterPro" id="IPR045269">
    <property type="entry name" value="Atg1-like"/>
</dbReference>
<dbReference type="VEuPathDB" id="TriTrypDB:TvY486_1001460"/>
<dbReference type="AlphaFoldDB" id="G0U5E4"/>
<feature type="domain" description="Protein kinase" evidence="4">
    <location>
        <begin position="234"/>
        <end position="537"/>
    </location>
</feature>
<sequence length="894" mass="98336">MDSSMGALHLEPSLVPSPHVTVVSGGHMVAKRHSPCRSFCPGELAHWAEKTGLRNCCSSVDWVTSVACGTLGTFFVGRHGRENKDVIVSVICRDEAGRNELLLYVDKELASLLERLPCSIRLVGKFSATDGDTACVMLVTDFRGTDNAESFIVRCLSNPAYCNGCRHTHRVGVPAPAPALRPGAVSEWQVADDTVSDSSGPRRLPALHSLHHTRPSCCLLPRKEELRPIGDYDVFLNNEIGRGMFGTIYYGKHRYEGYPVAVKELSGPAEKKQQLRNEAEVLQYLKEIHHPNVIDTFGGCTEWEEQGKFKMVLVLELCRGGDLKNFLSNHGPLSETQARHVMRQLVDCFCCLKEHGVMHRDLKPENILLTSSSIDEAVVKVADWGMAKVGNKCDVGDGGDAGALFRSALGTMAYMSPERLRRNVYDFQAEVWALGVILYELLFARHPFLHPDSTVRTSEGLLEAIARAEELDIIDDGAHCSFPISTDCTNSPQWDKRQGATTRRHISHDCYHLLRQMVHADVRMRSTIEEVRKHSWFQCEALADGKAVGSLGAKALGGCEMMREKEETTAPASPTEVSPALVSAPFHVSLGPAEPENEVSVAVENVSSSCKGDDKSSTLYFCAGFSPSQKREMVLLALREYFHVLRFHAIEVERDPSRGLVLLAYASDLLRSAAKAALLEGLPAAADQGEVSSTFGAGTSSHIVPDELREMEMYIQETSKRLRRSVPISTTTSSFTPILSQFSMTSLSESETSGESPHVSHESSQFKLPTAQALLFGRAVSLISTAASEELLIGSHNALVSQVGQNFAGLEALRLRRQGNYESAMAILRLLLQQVLILLPPPPARSITADVNRSDTIQPLCISFVALEDEADICTVQTLLHMTEKYYHRFFTNS</sequence>
<name>G0U5E4_TRYVY</name>
<organism evidence="5">
    <name type="scientific">Trypanosoma vivax (strain Y486)</name>
    <dbReference type="NCBI Taxonomy" id="1055687"/>
    <lineage>
        <taxon>Eukaryota</taxon>
        <taxon>Discoba</taxon>
        <taxon>Euglenozoa</taxon>
        <taxon>Kinetoplastea</taxon>
        <taxon>Metakinetoplastina</taxon>
        <taxon>Trypanosomatida</taxon>
        <taxon>Trypanosomatidae</taxon>
        <taxon>Trypanosoma</taxon>
        <taxon>Duttonella</taxon>
    </lineage>
</organism>
<dbReference type="PROSITE" id="PS00107">
    <property type="entry name" value="PROTEIN_KINASE_ATP"/>
    <property type="match status" value="1"/>
</dbReference>
<dbReference type="PROSITE" id="PS00108">
    <property type="entry name" value="PROTEIN_KINASE_ST"/>
    <property type="match status" value="1"/>
</dbReference>
<keyword evidence="2 3" id="KW-0067">ATP-binding</keyword>
<dbReference type="EMBL" id="HE573026">
    <property type="protein sequence ID" value="CCC51092.1"/>
    <property type="molecule type" value="Genomic_DNA"/>
</dbReference>
<feature type="binding site" evidence="3">
    <location>
        <position position="263"/>
    </location>
    <ligand>
        <name>ATP</name>
        <dbReference type="ChEBI" id="CHEBI:30616"/>
    </ligand>
</feature>
<keyword evidence="1 3" id="KW-0547">Nucleotide-binding</keyword>
<dbReference type="InterPro" id="IPR000719">
    <property type="entry name" value="Prot_kinase_dom"/>
</dbReference>
<dbReference type="GO" id="GO:0005737">
    <property type="term" value="C:cytoplasm"/>
    <property type="evidence" value="ECO:0007669"/>
    <property type="project" value="TreeGrafter"/>
</dbReference>
<evidence type="ECO:0000256" key="2">
    <source>
        <dbReference type="ARBA" id="ARBA00022840"/>
    </source>
</evidence>